<protein>
    <submittedName>
        <fullName evidence="3">Uncharacterized protein</fullName>
    </submittedName>
</protein>
<dbReference type="EMBL" id="LR797459">
    <property type="protein sequence ID" value="CAB4218941.1"/>
    <property type="molecule type" value="Genomic_DNA"/>
</dbReference>
<evidence type="ECO:0000313" key="3">
    <source>
        <dbReference type="EMBL" id="CAB4218941.1"/>
    </source>
</evidence>
<evidence type="ECO:0000313" key="2">
    <source>
        <dbReference type="EMBL" id="CAB4214214.1"/>
    </source>
</evidence>
<name>A0A6J5SWD0_9CAUD</name>
<evidence type="ECO:0000256" key="1">
    <source>
        <dbReference type="SAM" id="Phobius"/>
    </source>
</evidence>
<proteinExistence type="predicted"/>
<accession>A0A6J5SWD0</accession>
<reference evidence="3" key="1">
    <citation type="submission" date="2020-05" db="EMBL/GenBank/DDBJ databases">
        <authorList>
            <person name="Chiriac C."/>
            <person name="Salcher M."/>
            <person name="Ghai R."/>
            <person name="Kavagutti S V."/>
        </authorList>
    </citation>
    <scope>NUCLEOTIDE SEQUENCE</scope>
</reference>
<feature type="transmembrane region" description="Helical" evidence="1">
    <location>
        <begin position="31"/>
        <end position="50"/>
    </location>
</feature>
<keyword evidence="1" id="KW-0472">Membrane</keyword>
<keyword evidence="1" id="KW-1133">Transmembrane helix</keyword>
<dbReference type="EMBL" id="LR797412">
    <property type="protein sequence ID" value="CAB4214214.1"/>
    <property type="molecule type" value="Genomic_DNA"/>
</dbReference>
<keyword evidence="1" id="KW-0812">Transmembrane</keyword>
<organism evidence="3">
    <name type="scientific">uncultured Caudovirales phage</name>
    <dbReference type="NCBI Taxonomy" id="2100421"/>
    <lineage>
        <taxon>Viruses</taxon>
        <taxon>Duplodnaviria</taxon>
        <taxon>Heunggongvirae</taxon>
        <taxon>Uroviricota</taxon>
        <taxon>Caudoviricetes</taxon>
        <taxon>Peduoviridae</taxon>
        <taxon>Maltschvirus</taxon>
        <taxon>Maltschvirus maltsch</taxon>
    </lineage>
</organism>
<gene>
    <name evidence="2" type="ORF">UFOVP1459_22</name>
    <name evidence="3" type="ORF">UFOVP1609_54</name>
</gene>
<sequence>MAIHETKLAIDSTIATGAITMPLWMTELQGWIGFAIAVGGLVLVVIRIVLAIRDWQRGS</sequence>